<name>A0ABU4JQZ2_9CLOT</name>
<reference evidence="2 3" key="1">
    <citation type="submission" date="2023-04" db="EMBL/GenBank/DDBJ databases">
        <title>Clostridium tannerae sp. nov., isolated from the fecal material of an alpaca.</title>
        <authorList>
            <person name="Miller S."/>
            <person name="Hendry M."/>
            <person name="King J."/>
            <person name="Sankaranarayanan K."/>
            <person name="Lawson P.A."/>
        </authorList>
    </citation>
    <scope>NUCLEOTIDE SEQUENCE [LARGE SCALE GENOMIC DNA]</scope>
    <source>
        <strain evidence="2 3">A1-XYC3</strain>
    </source>
</reference>
<dbReference type="Gene3D" id="3.90.1200.10">
    <property type="match status" value="1"/>
</dbReference>
<gene>
    <name evidence="2" type="ORF">P8V03_04440</name>
</gene>
<dbReference type="InterPro" id="IPR011009">
    <property type="entry name" value="Kinase-like_dom_sf"/>
</dbReference>
<dbReference type="SUPFAM" id="SSF56112">
    <property type="entry name" value="Protein kinase-like (PK-like)"/>
    <property type="match status" value="1"/>
</dbReference>
<dbReference type="Pfam" id="PF01636">
    <property type="entry name" value="APH"/>
    <property type="match status" value="1"/>
</dbReference>
<evidence type="ECO:0000313" key="3">
    <source>
        <dbReference type="Proteomes" id="UP001281656"/>
    </source>
</evidence>
<accession>A0ABU4JQZ2</accession>
<dbReference type="Proteomes" id="UP001281656">
    <property type="component" value="Unassembled WGS sequence"/>
</dbReference>
<dbReference type="RefSeq" id="WP_318796912.1">
    <property type="nucleotide sequence ID" value="NZ_JARUJP010000003.1"/>
</dbReference>
<proteinExistence type="predicted"/>
<dbReference type="InterPro" id="IPR002575">
    <property type="entry name" value="Aminoglycoside_PTrfase"/>
</dbReference>
<protein>
    <submittedName>
        <fullName evidence="2">Phosphotransferase</fullName>
    </submittedName>
</protein>
<sequence length="334" mass="40023">MLRNILKDKIYDYLKETGLVKDLGLSDKYRVKFLAQGEYNINYTIEDGISKYVFRVNTGSQIDVESQIRYEYNGIKRLEVSGVTPKAYFVDDSKDYLEYGLLIMEFLEGKPLNYSTDLNRAANIFSKIHSIDLKDTDFNIFIEEKEVLRDRIKEGKKLLKDFLASPIVSCELKNFFYKFLQWAEDNKANERYFKENKWQVINNTEVNSHNFIIGQEKSYLIDWEKPVISDPCQDITQFLADTTTLWKTDYILSKDEKENFFRNYEREVKSNYKDIRERVNIYTPYLYLRALAWCAYAWLEYRNPEKDIKNQDTLNKIENYLQLDFMKRLLSDWF</sequence>
<dbReference type="EMBL" id="JARUJP010000003">
    <property type="protein sequence ID" value="MDW8800399.1"/>
    <property type="molecule type" value="Genomic_DNA"/>
</dbReference>
<feature type="domain" description="Aminoglycoside phosphotransferase" evidence="1">
    <location>
        <begin position="31"/>
        <end position="243"/>
    </location>
</feature>
<keyword evidence="3" id="KW-1185">Reference proteome</keyword>
<organism evidence="2 3">
    <name type="scientific">Clostridium tanneri</name>
    <dbReference type="NCBI Taxonomy" id="3037988"/>
    <lineage>
        <taxon>Bacteria</taxon>
        <taxon>Bacillati</taxon>
        <taxon>Bacillota</taxon>
        <taxon>Clostridia</taxon>
        <taxon>Eubacteriales</taxon>
        <taxon>Clostridiaceae</taxon>
        <taxon>Clostridium</taxon>
    </lineage>
</organism>
<comment type="caution">
    <text evidence="2">The sequence shown here is derived from an EMBL/GenBank/DDBJ whole genome shotgun (WGS) entry which is preliminary data.</text>
</comment>
<evidence type="ECO:0000259" key="1">
    <source>
        <dbReference type="Pfam" id="PF01636"/>
    </source>
</evidence>
<evidence type="ECO:0000313" key="2">
    <source>
        <dbReference type="EMBL" id="MDW8800399.1"/>
    </source>
</evidence>